<evidence type="ECO:0000313" key="11">
    <source>
        <dbReference type="EMBL" id="SHI45598.1"/>
    </source>
</evidence>
<sequence>MTGTQDIGIYIHIPFCVRKCRYCDFASWSGMESIWEPYIRAVIRELELKSETAAGRRVMSLFIGGGTPSLLPYAFILSIMDAVRRHYRLLPDAEITIEANPGTLDEDKVKAYLDAGINRLSIGLQAYQDRLLKFLGRVHTARQFDEAVSMAQRHGFSNINADIIFGIPHQTMDDWLETLSRVLSHRIPHVSCYSLTIEEDTPFGRMKREGKWQDPDEELERSMYHTAMEMLGEAGLEQYELSNAAKPHHRCRHNMNYWQRGEYLGFGAAAHSFHNCQRSANTSDIRLYMEGMARGNPVLDECYPVPDEEGLSESMILGLRLTEGVDLDELSTVYHTDVRLKYREKLEKLAERKLVELEGSVVRLTKRGMDLANQVFVEFI</sequence>
<name>A0A1M6BAK5_9FIRM</name>
<evidence type="ECO:0000256" key="1">
    <source>
        <dbReference type="ARBA" id="ARBA00006100"/>
    </source>
</evidence>
<evidence type="ECO:0000313" key="12">
    <source>
        <dbReference type="Proteomes" id="UP000324781"/>
    </source>
</evidence>
<evidence type="ECO:0000256" key="9">
    <source>
        <dbReference type="RuleBase" id="RU364116"/>
    </source>
</evidence>
<keyword evidence="6 9" id="KW-0408">Iron</keyword>
<evidence type="ECO:0000256" key="2">
    <source>
        <dbReference type="ARBA" id="ARBA00017228"/>
    </source>
</evidence>
<gene>
    <name evidence="11" type="ORF">SAMN05444373_1002123</name>
</gene>
<keyword evidence="9" id="KW-0004">4Fe-4S</keyword>
<dbReference type="AlphaFoldDB" id="A0A1M6BAK5"/>
<dbReference type="EMBL" id="FQZP01000002">
    <property type="protein sequence ID" value="SHI45598.1"/>
    <property type="molecule type" value="Genomic_DNA"/>
</dbReference>
<dbReference type="GO" id="GO:0005737">
    <property type="term" value="C:cytoplasm"/>
    <property type="evidence" value="ECO:0007669"/>
    <property type="project" value="UniProtKB-SubCell"/>
</dbReference>
<protein>
    <recommendedName>
        <fullName evidence="2 9">Heme chaperone HemW</fullName>
    </recommendedName>
</protein>
<evidence type="ECO:0000259" key="10">
    <source>
        <dbReference type="PROSITE" id="PS51918"/>
    </source>
</evidence>
<accession>A0A1M6BAK5</accession>
<dbReference type="SFLD" id="SFLDG01065">
    <property type="entry name" value="anaerobic_coproporphyrinogen-I"/>
    <property type="match status" value="1"/>
</dbReference>
<dbReference type="SFLD" id="SFLDS00029">
    <property type="entry name" value="Radical_SAM"/>
    <property type="match status" value="1"/>
</dbReference>
<keyword evidence="7 9" id="KW-0411">Iron-sulfur</keyword>
<dbReference type="InterPro" id="IPR034505">
    <property type="entry name" value="Coproporphyrinogen-III_oxidase"/>
</dbReference>
<reference evidence="11 12" key="1">
    <citation type="submission" date="2016-11" db="EMBL/GenBank/DDBJ databases">
        <authorList>
            <person name="Varghese N."/>
            <person name="Submissions S."/>
        </authorList>
    </citation>
    <scope>NUCLEOTIDE SEQUENCE [LARGE SCALE GENOMIC DNA]</scope>
    <source>
        <strain evidence="11 12">DSM 19027</strain>
    </source>
</reference>
<comment type="function">
    <text evidence="9">Probably acts as a heme chaperone, transferring heme to an unknown acceptor. Binds one molecule of heme per monomer, possibly covalently. Binds 1 [4Fe-4S] cluster. The cluster is coordinated with 3 cysteines and an exchangeable S-adenosyl-L-methionine.</text>
</comment>
<dbReference type="SUPFAM" id="SSF102114">
    <property type="entry name" value="Radical SAM enzymes"/>
    <property type="match status" value="1"/>
</dbReference>
<dbReference type="SFLD" id="SFLDF00288">
    <property type="entry name" value="HemN-like__clustered_with_nucl"/>
    <property type="match status" value="1"/>
</dbReference>
<keyword evidence="8 9" id="KW-0143">Chaperone</keyword>
<dbReference type="RefSeq" id="WP_149677521.1">
    <property type="nucleotide sequence ID" value="NZ_FQZP01000002.1"/>
</dbReference>
<dbReference type="SMART" id="SM00729">
    <property type="entry name" value="Elp3"/>
    <property type="match status" value="1"/>
</dbReference>
<keyword evidence="5 9" id="KW-0479">Metal-binding</keyword>
<keyword evidence="9" id="KW-0963">Cytoplasm</keyword>
<feature type="domain" description="Radical SAM core" evidence="10">
    <location>
        <begin position="1"/>
        <end position="237"/>
    </location>
</feature>
<dbReference type="InterPro" id="IPR007197">
    <property type="entry name" value="rSAM"/>
</dbReference>
<dbReference type="GO" id="GO:0006779">
    <property type="term" value="P:porphyrin-containing compound biosynthetic process"/>
    <property type="evidence" value="ECO:0007669"/>
    <property type="project" value="InterPro"/>
</dbReference>
<dbReference type="PANTHER" id="PTHR13932:SF5">
    <property type="entry name" value="RADICAL S-ADENOSYL METHIONINE DOMAIN-CONTAINING PROTEIN 1, MITOCHONDRIAL"/>
    <property type="match status" value="1"/>
</dbReference>
<dbReference type="InterPro" id="IPR058240">
    <property type="entry name" value="rSAM_sf"/>
</dbReference>
<dbReference type="InterPro" id="IPR013785">
    <property type="entry name" value="Aldolase_TIM"/>
</dbReference>
<dbReference type="InterPro" id="IPR010723">
    <property type="entry name" value="HemN_C"/>
</dbReference>
<evidence type="ECO:0000256" key="3">
    <source>
        <dbReference type="ARBA" id="ARBA00022617"/>
    </source>
</evidence>
<evidence type="ECO:0000256" key="6">
    <source>
        <dbReference type="ARBA" id="ARBA00023004"/>
    </source>
</evidence>
<dbReference type="GO" id="GO:0004109">
    <property type="term" value="F:coproporphyrinogen oxidase activity"/>
    <property type="evidence" value="ECO:0007669"/>
    <property type="project" value="InterPro"/>
</dbReference>
<comment type="similarity">
    <text evidence="1">Belongs to the anaerobic coproporphyrinogen-III oxidase family. HemW subfamily.</text>
</comment>
<dbReference type="OrthoDB" id="9808022at2"/>
<dbReference type="GO" id="GO:0051539">
    <property type="term" value="F:4 iron, 4 sulfur cluster binding"/>
    <property type="evidence" value="ECO:0007669"/>
    <property type="project" value="UniProtKB-UniRule"/>
</dbReference>
<dbReference type="Pfam" id="PF04055">
    <property type="entry name" value="Radical_SAM"/>
    <property type="match status" value="1"/>
</dbReference>
<dbReference type="NCBIfam" id="TIGR00539">
    <property type="entry name" value="hemN_rel"/>
    <property type="match status" value="1"/>
</dbReference>
<proteinExistence type="inferred from homology"/>
<dbReference type="InterPro" id="IPR006638">
    <property type="entry name" value="Elp3/MiaA/NifB-like_rSAM"/>
</dbReference>
<dbReference type="SFLD" id="SFLDF00562">
    <property type="entry name" value="HemN-like__clustered_with_heat"/>
    <property type="match status" value="1"/>
</dbReference>
<dbReference type="InterPro" id="IPR004559">
    <property type="entry name" value="HemW-like"/>
</dbReference>
<comment type="subcellular location">
    <subcellularLocation>
        <location evidence="9">Cytoplasm</location>
    </subcellularLocation>
</comment>
<dbReference type="Pfam" id="PF06969">
    <property type="entry name" value="HemN_C"/>
    <property type="match status" value="1"/>
</dbReference>
<dbReference type="PROSITE" id="PS51918">
    <property type="entry name" value="RADICAL_SAM"/>
    <property type="match status" value="1"/>
</dbReference>
<keyword evidence="3 9" id="KW-0349">Heme</keyword>
<evidence type="ECO:0000256" key="5">
    <source>
        <dbReference type="ARBA" id="ARBA00022723"/>
    </source>
</evidence>
<dbReference type="SFLD" id="SFLDG01082">
    <property type="entry name" value="B12-binding_domain_containing"/>
    <property type="match status" value="1"/>
</dbReference>
<evidence type="ECO:0000256" key="7">
    <source>
        <dbReference type="ARBA" id="ARBA00023014"/>
    </source>
</evidence>
<dbReference type="CDD" id="cd01335">
    <property type="entry name" value="Radical_SAM"/>
    <property type="match status" value="1"/>
</dbReference>
<keyword evidence="4 9" id="KW-0949">S-adenosyl-L-methionine</keyword>
<dbReference type="Gene3D" id="3.20.20.70">
    <property type="entry name" value="Aldolase class I"/>
    <property type="match status" value="1"/>
</dbReference>
<organism evidence="11 12">
    <name type="scientific">Thermoclostridium caenicola</name>
    <dbReference type="NCBI Taxonomy" id="659425"/>
    <lineage>
        <taxon>Bacteria</taxon>
        <taxon>Bacillati</taxon>
        <taxon>Bacillota</taxon>
        <taxon>Clostridia</taxon>
        <taxon>Eubacteriales</taxon>
        <taxon>Oscillospiraceae</taxon>
        <taxon>Thermoclostridium</taxon>
    </lineage>
</organism>
<keyword evidence="12" id="KW-1185">Reference proteome</keyword>
<dbReference type="PANTHER" id="PTHR13932">
    <property type="entry name" value="COPROPORPHYRINIGEN III OXIDASE"/>
    <property type="match status" value="1"/>
</dbReference>
<evidence type="ECO:0000256" key="8">
    <source>
        <dbReference type="ARBA" id="ARBA00023186"/>
    </source>
</evidence>
<evidence type="ECO:0000256" key="4">
    <source>
        <dbReference type="ARBA" id="ARBA00022691"/>
    </source>
</evidence>
<dbReference type="GO" id="GO:0046872">
    <property type="term" value="F:metal ion binding"/>
    <property type="evidence" value="ECO:0007669"/>
    <property type="project" value="UniProtKB-UniRule"/>
</dbReference>
<dbReference type="Proteomes" id="UP000324781">
    <property type="component" value="Unassembled WGS sequence"/>
</dbReference>